<feature type="compositionally biased region" description="Basic and acidic residues" evidence="1">
    <location>
        <begin position="113"/>
        <end position="133"/>
    </location>
</feature>
<dbReference type="GO" id="GO:0010494">
    <property type="term" value="C:cytoplasmic stress granule"/>
    <property type="evidence" value="ECO:0007669"/>
    <property type="project" value="TreeGrafter"/>
</dbReference>
<organism evidence="2 3">
    <name type="scientific">Latimeria chalumnae</name>
    <name type="common">Coelacanth</name>
    <dbReference type="NCBI Taxonomy" id="7897"/>
    <lineage>
        <taxon>Eukaryota</taxon>
        <taxon>Metazoa</taxon>
        <taxon>Chordata</taxon>
        <taxon>Craniata</taxon>
        <taxon>Vertebrata</taxon>
        <taxon>Euteleostomi</taxon>
        <taxon>Coelacanthiformes</taxon>
        <taxon>Coelacanthidae</taxon>
        <taxon>Latimeria</taxon>
    </lineage>
</organism>
<dbReference type="HOGENOM" id="CLU_020745_0_0_1"/>
<feature type="compositionally biased region" description="Basic and acidic residues" evidence="1">
    <location>
        <begin position="174"/>
        <end position="206"/>
    </location>
</feature>
<feature type="compositionally biased region" description="Low complexity" evidence="1">
    <location>
        <begin position="215"/>
        <end position="226"/>
    </location>
</feature>
<name>H3ACB7_LATCH</name>
<feature type="region of interest" description="Disordered" evidence="1">
    <location>
        <begin position="32"/>
        <end position="271"/>
    </location>
</feature>
<dbReference type="GO" id="GO:0003723">
    <property type="term" value="F:RNA binding"/>
    <property type="evidence" value="ECO:0007669"/>
    <property type="project" value="InterPro"/>
</dbReference>
<accession>H3ACB7</accession>
<dbReference type="STRING" id="7897.ENSLACP00000007288"/>
<reference evidence="2" key="3">
    <citation type="submission" date="2025-09" db="UniProtKB">
        <authorList>
            <consortium name="Ensembl"/>
        </authorList>
    </citation>
    <scope>IDENTIFICATION</scope>
</reference>
<sequence length="508" mass="55640">MDENSNPEEIMLSLRKEKLSQGELEAQLNHLNSRMRTKSGAWESNGYAPDQEIESFASRDPEETSPLSSSNGLNIRNRKLLESSSGGGPKPLSRPPSQNHLDYKTKPFSPSFRSERRGYRDFEKKFRDGKWKDWNSAQNGMANGHYNDAGSKMMGEVGGSENRGGYRRWRYRQSSRDSRGSMEERAASPLDERRLVFPKQELDRSRSAARTPERSGSWSGPSKPSGRFASPSSYGMKSEAESQRKGAEAKACPPPTTTTTKKLEERPKPKVSPVALVDGTWSLCKPPPAFPVDNSSAKIVPRISYASKVKENLNKTVVETDVQYSKLPQVPTSAVKTVAATGLPNGLPANTMDAHLSTPASPPPTCADLLKAQDVAPLAENGHRSSPEAPASQHSLGAIFQNEWGLSFINEPNADPGRSRGFPSAETDTCCPFPPGTPQASQCETAELNGQCISGSIMDSGDPFKPGLVVVQPELRGSERWGGSSEYQEDLPQDDFQELIRYHLKGKV</sequence>
<dbReference type="PANTHER" id="PTHR28333">
    <property type="entry name" value="NUCLEAR FRAGILE X MENTAL RETARDATION-INTERACTING PROTEIN 2"/>
    <property type="match status" value="1"/>
</dbReference>
<dbReference type="EMBL" id="AFYH01230714">
    <property type="status" value="NOT_ANNOTATED_CDS"/>
    <property type="molecule type" value="Genomic_DNA"/>
</dbReference>
<dbReference type="GeneTree" id="ENSGT00940000169830"/>
<dbReference type="eggNOG" id="ENOG502SB8F">
    <property type="taxonomic scope" value="Eukaryota"/>
</dbReference>
<reference evidence="2" key="2">
    <citation type="submission" date="2025-08" db="UniProtKB">
        <authorList>
            <consortium name="Ensembl"/>
        </authorList>
    </citation>
    <scope>IDENTIFICATION</scope>
</reference>
<feature type="compositionally biased region" description="Basic and acidic residues" evidence="1">
    <location>
        <begin position="238"/>
        <end position="248"/>
    </location>
</feature>
<dbReference type="InParanoid" id="H3ACB7"/>
<dbReference type="AlphaFoldDB" id="H3ACB7"/>
<protein>
    <submittedName>
        <fullName evidence="2">Uncharacterized protein</fullName>
    </submittedName>
</protein>
<dbReference type="EMBL" id="AFYH01230716">
    <property type="status" value="NOT_ANNOTATED_CDS"/>
    <property type="molecule type" value="Genomic_DNA"/>
</dbReference>
<dbReference type="Pfam" id="PF15293">
    <property type="entry name" value="NUFIP2"/>
    <property type="match status" value="2"/>
</dbReference>
<dbReference type="EMBL" id="AFYH01230715">
    <property type="status" value="NOT_ANNOTATED_CDS"/>
    <property type="molecule type" value="Genomic_DNA"/>
</dbReference>
<dbReference type="Bgee" id="ENSLACG00000006463">
    <property type="expression patterns" value="Expressed in post-anal tail muscle and 6 other cell types or tissues"/>
</dbReference>
<dbReference type="GO" id="GO:0005654">
    <property type="term" value="C:nucleoplasm"/>
    <property type="evidence" value="ECO:0007669"/>
    <property type="project" value="TreeGrafter"/>
</dbReference>
<evidence type="ECO:0000256" key="1">
    <source>
        <dbReference type="SAM" id="MobiDB-lite"/>
    </source>
</evidence>
<keyword evidence="3" id="KW-1185">Reference proteome</keyword>
<dbReference type="PANTHER" id="PTHR28333:SF2">
    <property type="entry name" value="FMR1-INTERACTING PROTEIN NUFIP2"/>
    <property type="match status" value="1"/>
</dbReference>
<gene>
    <name evidence="2" type="primary">LOC102356639</name>
</gene>
<dbReference type="Proteomes" id="UP000008672">
    <property type="component" value="Unassembled WGS sequence"/>
</dbReference>
<dbReference type="InterPro" id="IPR032747">
    <property type="entry name" value="NUFIP2"/>
</dbReference>
<proteinExistence type="predicted"/>
<reference evidence="3" key="1">
    <citation type="submission" date="2011-08" db="EMBL/GenBank/DDBJ databases">
        <title>The draft genome of Latimeria chalumnae.</title>
        <authorList>
            <person name="Di Palma F."/>
            <person name="Alfoldi J."/>
            <person name="Johnson J."/>
            <person name="Berlin A."/>
            <person name="Gnerre S."/>
            <person name="Jaffe D."/>
            <person name="MacCallum I."/>
            <person name="Young S."/>
            <person name="Walker B.J."/>
            <person name="Lander E."/>
            <person name="Lindblad-Toh K."/>
        </authorList>
    </citation>
    <scope>NUCLEOTIDE SEQUENCE [LARGE SCALE GENOMIC DNA]</scope>
    <source>
        <strain evidence="3">Wild caught</strain>
    </source>
</reference>
<evidence type="ECO:0000313" key="2">
    <source>
        <dbReference type="Ensembl" id="ENSLACP00000007288.1"/>
    </source>
</evidence>
<dbReference type="Ensembl" id="ENSLACT00000007348.1">
    <property type="protein sequence ID" value="ENSLACP00000007288.1"/>
    <property type="gene ID" value="ENSLACG00000006463.1"/>
</dbReference>
<feature type="compositionally biased region" description="Polar residues" evidence="1">
    <location>
        <begin position="65"/>
        <end position="74"/>
    </location>
</feature>
<evidence type="ECO:0000313" key="3">
    <source>
        <dbReference type="Proteomes" id="UP000008672"/>
    </source>
</evidence>